<accession>A0ABV8TPN1</accession>
<keyword evidence="2" id="KW-1185">Reference proteome</keyword>
<sequence>MPTSDSTAVNASVALYRRFLDAFNAADYDTVAEVIGADFTDHHPGFEIKGLDDYLAALRAAHATYGLKGELQEALPVDGADGGDKVVTRVKLTGTHGDTVFGFPATGRGVEWTTTEIWRIEDGRFVERWAQDDLLGLREQVSTDAANLATVQAVSDAVNERRYDDLDELFGPTFRDNNPAWDVASLDELKVIIRAAHDALDFTVHLDALYPASPDKVIMHITFRGKHIAPFFGQEPDGREVSWTSLEVYRLEDAKVVERWVQADTAGLMRQLDVPLP</sequence>
<dbReference type="Pfam" id="PF07366">
    <property type="entry name" value="SnoaL"/>
    <property type="match status" value="2"/>
</dbReference>
<evidence type="ECO:0000313" key="1">
    <source>
        <dbReference type="EMBL" id="MFC4332714.1"/>
    </source>
</evidence>
<evidence type="ECO:0000313" key="2">
    <source>
        <dbReference type="Proteomes" id="UP001595824"/>
    </source>
</evidence>
<dbReference type="EMBL" id="JBHSDP010000029">
    <property type="protein sequence ID" value="MFC4332714.1"/>
    <property type="molecule type" value="Genomic_DNA"/>
</dbReference>
<name>A0ABV8TPN1_9ACTN</name>
<dbReference type="InterPro" id="IPR032710">
    <property type="entry name" value="NTF2-like_dom_sf"/>
</dbReference>
<gene>
    <name evidence="1" type="ORF">ACFPC0_34095</name>
</gene>
<dbReference type="Gene3D" id="3.10.450.50">
    <property type="match status" value="2"/>
</dbReference>
<dbReference type="SUPFAM" id="SSF54427">
    <property type="entry name" value="NTF2-like"/>
    <property type="match status" value="2"/>
</dbReference>
<dbReference type="PANTHER" id="PTHR38436">
    <property type="entry name" value="POLYKETIDE CYCLASE SNOAL-LIKE DOMAIN"/>
    <property type="match status" value="1"/>
</dbReference>
<proteinExistence type="predicted"/>
<organism evidence="1 2">
    <name type="scientific">Streptomyces andamanensis</name>
    <dbReference type="NCBI Taxonomy" id="1565035"/>
    <lineage>
        <taxon>Bacteria</taxon>
        <taxon>Bacillati</taxon>
        <taxon>Actinomycetota</taxon>
        <taxon>Actinomycetes</taxon>
        <taxon>Kitasatosporales</taxon>
        <taxon>Streptomycetaceae</taxon>
        <taxon>Streptomyces</taxon>
    </lineage>
</organism>
<dbReference type="PANTHER" id="PTHR38436:SF1">
    <property type="entry name" value="ESTER CYCLASE"/>
    <property type="match status" value="1"/>
</dbReference>
<dbReference type="RefSeq" id="WP_381744141.1">
    <property type="nucleotide sequence ID" value="NZ_JBHSDP010000029.1"/>
</dbReference>
<protein>
    <submittedName>
        <fullName evidence="1">Ester cyclase</fullName>
    </submittedName>
</protein>
<comment type="caution">
    <text evidence="1">The sequence shown here is derived from an EMBL/GenBank/DDBJ whole genome shotgun (WGS) entry which is preliminary data.</text>
</comment>
<dbReference type="InterPro" id="IPR009959">
    <property type="entry name" value="Cyclase_SnoaL-like"/>
</dbReference>
<reference evidence="2" key="1">
    <citation type="journal article" date="2019" name="Int. J. Syst. Evol. Microbiol.">
        <title>The Global Catalogue of Microorganisms (GCM) 10K type strain sequencing project: providing services to taxonomists for standard genome sequencing and annotation.</title>
        <authorList>
            <consortium name="The Broad Institute Genomics Platform"/>
            <consortium name="The Broad Institute Genome Sequencing Center for Infectious Disease"/>
            <person name="Wu L."/>
            <person name="Ma J."/>
        </authorList>
    </citation>
    <scope>NUCLEOTIDE SEQUENCE [LARGE SCALE GENOMIC DNA]</scope>
    <source>
        <strain evidence="2">PCU 347</strain>
    </source>
</reference>
<dbReference type="Proteomes" id="UP001595824">
    <property type="component" value="Unassembled WGS sequence"/>
</dbReference>